<organism evidence="1">
    <name type="scientific">Pontimicrobium sp. SW4</name>
    <dbReference type="NCBI Taxonomy" id="3153519"/>
    <lineage>
        <taxon>Bacteria</taxon>
        <taxon>Pseudomonadati</taxon>
        <taxon>Bacteroidota</taxon>
        <taxon>Flavobacteriia</taxon>
        <taxon>Flavobacteriales</taxon>
        <taxon>Flavobacteriaceae</taxon>
        <taxon>Pontimicrobium</taxon>
    </lineage>
</organism>
<reference evidence="1" key="1">
    <citation type="submission" date="2024-05" db="EMBL/GenBank/DDBJ databases">
        <title>Pontimicrobium maritimus sp. nov., isolated form sea water.</title>
        <authorList>
            <person name="Muhammad N."/>
            <person name="Vuong T.Q."/>
            <person name="Han H.L."/>
            <person name="Kim S.-G."/>
        </authorList>
    </citation>
    <scope>NUCLEOTIDE SEQUENCE</scope>
    <source>
        <strain evidence="1">SW4</strain>
    </source>
</reference>
<evidence type="ECO:0000313" key="1">
    <source>
        <dbReference type="EMBL" id="XBG61084.1"/>
    </source>
</evidence>
<dbReference type="RefSeq" id="WP_347923360.1">
    <property type="nucleotide sequence ID" value="NZ_CP157199.1"/>
</dbReference>
<evidence type="ECO:0008006" key="2">
    <source>
        <dbReference type="Google" id="ProtNLM"/>
    </source>
</evidence>
<gene>
    <name evidence="1" type="ORF">ABGB03_14625</name>
</gene>
<name>A0AAU7BRX8_9FLAO</name>
<sequence>MKPNKPIILYLPEGFEQKLDLYLSLNPPKFSVQKEYFYYVIHHIISRKIIRSKSEFVALDKISLKTITVSNIDRYIKILKNGEFIISDGTYLSNTKSLWYKLNPNFLNDINPLEIAADSKLGKKIIKNIRNSKSHYNRLPYHLKLMKKEFMQLNFDYDGAYNWIQNNSSESSKLSHLLSVNQLQDKRFRYFKRNKTNYRLDTNLTNFKSELKQFIIGDYVSLDLRNSQPTLLGILLFNLFTPNLNTLCPHFERKNLVKTFGVMALKEISKLHQNNKKENMVNLNLYLSAALKGNLYDEFVELNNKTASRTEIKDVIFKVLFSQNKIYRNHEKIIPYEKEKKIFSSAYPFIYEIVKILKNKNHRNLSIYLQTIESYIFIDCISKRLVENGIIPLTIHDSVIIKSVHLNKARGIIEDMFLEQVGLVPAFKVEKTGALCN</sequence>
<accession>A0AAU7BRX8</accession>
<proteinExistence type="predicted"/>
<protein>
    <recommendedName>
        <fullName evidence="2">DNA-directed DNA polymerase family A palm domain-containing protein</fullName>
    </recommendedName>
</protein>
<dbReference type="EMBL" id="CP157199">
    <property type="protein sequence ID" value="XBG61084.1"/>
    <property type="molecule type" value="Genomic_DNA"/>
</dbReference>
<dbReference type="AlphaFoldDB" id="A0AAU7BRX8"/>